<protein>
    <recommendedName>
        <fullName evidence="2">Reverse transcriptase domain-containing protein</fullName>
    </recommendedName>
</protein>
<name>A0A699HYU5_TANCI</name>
<reference evidence="1" key="1">
    <citation type="journal article" date="2019" name="Sci. Rep.">
        <title>Draft genome of Tanacetum cinerariifolium, the natural source of mosquito coil.</title>
        <authorList>
            <person name="Yamashiro T."/>
            <person name="Shiraishi A."/>
            <person name="Satake H."/>
            <person name="Nakayama K."/>
        </authorList>
    </citation>
    <scope>NUCLEOTIDE SEQUENCE</scope>
</reference>
<gene>
    <name evidence="1" type="ORF">Tci_472690</name>
</gene>
<feature type="non-terminal residue" evidence="1">
    <location>
        <position position="1"/>
    </location>
</feature>
<sequence length="461" mass="51579">DGKLVTCYGCEGPLNGGFCSFYTSRVGNSFSYDTNSSSFDDSQNLSDYPPQTQYQTYSCELCGNDAHYDYNCPPQVPEYLKNLSNAITPNLLTEEPDNSLSMGDKHLGTILETESDEVIKSSVDDLVPIPSESEDISDDTCDVPVCDNSHPLNVLNDHFEIFSDFNNDCTSSDDDSFEDIDYIEASPPDSELVSLEDVKDYILREKLLNINLLIAKIKSLNDNPTPDCVLKSPSPFPILVEDSDSFFEKFDTSLSYSDNSLPEFDTFSDHIEEMSSGSTTTHADNSFPDYDSFLFEIELDQGELTSVVMEDILGEPHVHVPNVLPTHHTLMMDLDFIPSDDYLGIDLEVSFPSKTRNKIFDPVIETLIPFSFENEDIVFNPGILSSNLLSHRGKINFDFSKSPMMISGVDIPFLDDLFLHFYPLDHLKYGGSSQAHDSMIKKQAIRGWQPMLILSSSILVS</sequence>
<dbReference type="EMBL" id="BKCJ010231295">
    <property type="protein sequence ID" value="GEZ00717.1"/>
    <property type="molecule type" value="Genomic_DNA"/>
</dbReference>
<comment type="caution">
    <text evidence="1">The sequence shown here is derived from an EMBL/GenBank/DDBJ whole genome shotgun (WGS) entry which is preliminary data.</text>
</comment>
<evidence type="ECO:0000313" key="1">
    <source>
        <dbReference type="EMBL" id="GEZ00717.1"/>
    </source>
</evidence>
<accession>A0A699HYU5</accession>
<dbReference type="AlphaFoldDB" id="A0A699HYU5"/>
<proteinExistence type="predicted"/>
<organism evidence="1">
    <name type="scientific">Tanacetum cinerariifolium</name>
    <name type="common">Dalmatian daisy</name>
    <name type="synonym">Chrysanthemum cinerariifolium</name>
    <dbReference type="NCBI Taxonomy" id="118510"/>
    <lineage>
        <taxon>Eukaryota</taxon>
        <taxon>Viridiplantae</taxon>
        <taxon>Streptophyta</taxon>
        <taxon>Embryophyta</taxon>
        <taxon>Tracheophyta</taxon>
        <taxon>Spermatophyta</taxon>
        <taxon>Magnoliopsida</taxon>
        <taxon>eudicotyledons</taxon>
        <taxon>Gunneridae</taxon>
        <taxon>Pentapetalae</taxon>
        <taxon>asterids</taxon>
        <taxon>campanulids</taxon>
        <taxon>Asterales</taxon>
        <taxon>Asteraceae</taxon>
        <taxon>Asteroideae</taxon>
        <taxon>Anthemideae</taxon>
        <taxon>Anthemidinae</taxon>
        <taxon>Tanacetum</taxon>
    </lineage>
</organism>
<evidence type="ECO:0008006" key="2">
    <source>
        <dbReference type="Google" id="ProtNLM"/>
    </source>
</evidence>